<gene>
    <name evidence="2" type="ORF">CLODIP_2_CD08235</name>
</gene>
<comment type="caution">
    <text evidence="2">The sequence shown here is derived from an EMBL/GenBank/DDBJ whole genome shotgun (WGS) entry which is preliminary data.</text>
</comment>
<reference evidence="2 3" key="1">
    <citation type="submission" date="2020-04" db="EMBL/GenBank/DDBJ databases">
        <authorList>
            <person name="Alioto T."/>
            <person name="Alioto T."/>
            <person name="Gomez Garrido J."/>
        </authorList>
    </citation>
    <scope>NUCLEOTIDE SEQUENCE [LARGE SCALE GENOMIC DNA]</scope>
</reference>
<organism evidence="2 3">
    <name type="scientific">Cloeon dipterum</name>
    <dbReference type="NCBI Taxonomy" id="197152"/>
    <lineage>
        <taxon>Eukaryota</taxon>
        <taxon>Metazoa</taxon>
        <taxon>Ecdysozoa</taxon>
        <taxon>Arthropoda</taxon>
        <taxon>Hexapoda</taxon>
        <taxon>Insecta</taxon>
        <taxon>Pterygota</taxon>
        <taxon>Palaeoptera</taxon>
        <taxon>Ephemeroptera</taxon>
        <taxon>Pisciforma</taxon>
        <taxon>Baetidae</taxon>
        <taxon>Cloeon</taxon>
    </lineage>
</organism>
<keyword evidence="3" id="KW-1185">Reference proteome</keyword>
<accession>A0A8S1DR72</accession>
<feature type="region of interest" description="Disordered" evidence="1">
    <location>
        <begin position="46"/>
        <end position="75"/>
    </location>
</feature>
<evidence type="ECO:0000313" key="2">
    <source>
        <dbReference type="EMBL" id="CAB3386347.1"/>
    </source>
</evidence>
<feature type="compositionally biased region" description="Polar residues" evidence="1">
    <location>
        <begin position="15"/>
        <end position="28"/>
    </location>
</feature>
<dbReference type="Proteomes" id="UP000494165">
    <property type="component" value="Unassembled WGS sequence"/>
</dbReference>
<evidence type="ECO:0000313" key="3">
    <source>
        <dbReference type="Proteomes" id="UP000494165"/>
    </source>
</evidence>
<dbReference type="AlphaFoldDB" id="A0A8S1DR72"/>
<name>A0A8S1DR72_9INSE</name>
<proteinExistence type="predicted"/>
<feature type="region of interest" description="Disordered" evidence="1">
    <location>
        <begin position="1"/>
        <end position="30"/>
    </location>
</feature>
<dbReference type="EMBL" id="CADEPI010000474">
    <property type="protein sequence ID" value="CAB3386347.1"/>
    <property type="molecule type" value="Genomic_DNA"/>
</dbReference>
<evidence type="ECO:0000256" key="1">
    <source>
        <dbReference type="SAM" id="MobiDB-lite"/>
    </source>
</evidence>
<sequence length="75" mass="8203">MRVRPSRSPAAPGTANHQTRDSGGQSAQRRGAVCFGARVSLHSHTNSLTASSERHDQSVAANSWHLVRERQRATR</sequence>
<feature type="compositionally biased region" description="Basic and acidic residues" evidence="1">
    <location>
        <begin position="66"/>
        <end position="75"/>
    </location>
</feature>
<protein>
    <submittedName>
        <fullName evidence="2">Uncharacterized protein</fullName>
    </submittedName>
</protein>